<evidence type="ECO:0000313" key="12">
    <source>
        <dbReference type="EMBL" id="CAH0475710.1"/>
    </source>
</evidence>
<evidence type="ECO:0000256" key="6">
    <source>
        <dbReference type="ARBA" id="ARBA00022989"/>
    </source>
</evidence>
<dbReference type="EMBL" id="CAKLCB010000326">
    <property type="protein sequence ID" value="CAH0520032.1"/>
    <property type="molecule type" value="Genomic_DNA"/>
</dbReference>
<dbReference type="AlphaFoldDB" id="A0AAU9KT36"/>
<keyword evidence="3 10" id="KW-0813">Transport</keyword>
<organism evidence="12 15">
    <name type="scientific">Peronospora belbahrii</name>
    <dbReference type="NCBI Taxonomy" id="622444"/>
    <lineage>
        <taxon>Eukaryota</taxon>
        <taxon>Sar</taxon>
        <taxon>Stramenopiles</taxon>
        <taxon>Oomycota</taxon>
        <taxon>Peronosporomycetes</taxon>
        <taxon>Peronosporales</taxon>
        <taxon>Peronosporaceae</taxon>
        <taxon>Peronospora</taxon>
    </lineage>
</organism>
<feature type="repeat" description="Solcar" evidence="9">
    <location>
        <begin position="100"/>
        <end position="188"/>
    </location>
</feature>
<protein>
    <recommendedName>
        <fullName evidence="16">Mitochondrial carrier protein</fullName>
    </recommendedName>
</protein>
<dbReference type="PRINTS" id="PR00926">
    <property type="entry name" value="MITOCARRIER"/>
</dbReference>
<keyword evidence="14" id="KW-1185">Reference proteome</keyword>
<comment type="similarity">
    <text evidence="2 10">Belongs to the mitochondrial carrier (TC 2.A.29) family.</text>
</comment>
<accession>A0AAU9KT36</accession>
<evidence type="ECO:0000256" key="9">
    <source>
        <dbReference type="PROSITE-ProRule" id="PRU00282"/>
    </source>
</evidence>
<evidence type="ECO:0000256" key="3">
    <source>
        <dbReference type="ARBA" id="ARBA00022448"/>
    </source>
</evidence>
<dbReference type="InterPro" id="IPR050567">
    <property type="entry name" value="Mitochondrial_Carrier"/>
</dbReference>
<sequence length="290" mass="32137">MVDKVEKYAVVVDLTAGTVGGIAGVIVGQPFDTVKVRLQIYSKYYHGAFDCAHQTLKHEGVSGFFKGMTSPVIGSAATNAVMFAVYERTLKMIDDNKETPTLQSVFYAGAIGGFWQTVPLAPAELIKCRLQVQNGRRSSHYRGPMDCIRHIMKVKGMPGLFLGFTCTLWREVPSFAVYFWLYEYTKRMMIDNGINSTTSMLTAGGAAGVASWIVSYPFDVIKSAIQTLPVDHKPGEHKIAYQARQLFRLGGWRIFFSGLGTACVRAFPCNAVTFYGYEKSSELLKGMIRD</sequence>
<comment type="caution">
    <text evidence="12">The sequence shown here is derived from an EMBL/GenBank/DDBJ whole genome shotgun (WGS) entry which is preliminary data.</text>
</comment>
<dbReference type="Pfam" id="PF00153">
    <property type="entry name" value="Mito_carr"/>
    <property type="match status" value="3"/>
</dbReference>
<evidence type="ECO:0000256" key="11">
    <source>
        <dbReference type="SAM" id="Phobius"/>
    </source>
</evidence>
<evidence type="ECO:0000313" key="15">
    <source>
        <dbReference type="Proteomes" id="UP001160483"/>
    </source>
</evidence>
<evidence type="ECO:0000256" key="10">
    <source>
        <dbReference type="RuleBase" id="RU000488"/>
    </source>
</evidence>
<evidence type="ECO:0000313" key="14">
    <source>
        <dbReference type="Proteomes" id="UP001158986"/>
    </source>
</evidence>
<dbReference type="SUPFAM" id="SSF103506">
    <property type="entry name" value="Mitochondrial carrier"/>
    <property type="match status" value="1"/>
</dbReference>
<dbReference type="InterPro" id="IPR023395">
    <property type="entry name" value="MCP_dom_sf"/>
</dbReference>
<feature type="transmembrane region" description="Helical" evidence="11">
    <location>
        <begin position="159"/>
        <end position="181"/>
    </location>
</feature>
<dbReference type="Gene3D" id="1.50.40.10">
    <property type="entry name" value="Mitochondrial carrier domain"/>
    <property type="match status" value="1"/>
</dbReference>
<dbReference type="PANTHER" id="PTHR45624:SF10">
    <property type="entry name" value="SLC (SOLUTE CARRIER) HOMOLOG"/>
    <property type="match status" value="1"/>
</dbReference>
<dbReference type="Proteomes" id="UP001158986">
    <property type="component" value="Unassembled WGS sequence"/>
</dbReference>
<feature type="repeat" description="Solcar" evidence="9">
    <location>
        <begin position="8"/>
        <end position="92"/>
    </location>
</feature>
<dbReference type="GO" id="GO:0031966">
    <property type="term" value="C:mitochondrial membrane"/>
    <property type="evidence" value="ECO:0007669"/>
    <property type="project" value="UniProtKB-SubCell"/>
</dbReference>
<keyword evidence="7" id="KW-0496">Mitochondrion</keyword>
<evidence type="ECO:0000256" key="8">
    <source>
        <dbReference type="ARBA" id="ARBA00023136"/>
    </source>
</evidence>
<comment type="subcellular location">
    <subcellularLocation>
        <location evidence="1">Mitochondrion membrane</location>
        <topology evidence="1">Multi-pass membrane protein</topology>
    </subcellularLocation>
</comment>
<dbReference type="PANTHER" id="PTHR45624">
    <property type="entry name" value="MITOCHONDRIAL BASIC AMINO ACIDS TRANSPORTER-RELATED"/>
    <property type="match status" value="1"/>
</dbReference>
<proteinExistence type="inferred from homology"/>
<evidence type="ECO:0000256" key="2">
    <source>
        <dbReference type="ARBA" id="ARBA00006375"/>
    </source>
</evidence>
<keyword evidence="5" id="KW-0677">Repeat</keyword>
<keyword evidence="6 11" id="KW-1133">Transmembrane helix</keyword>
<keyword evidence="8 9" id="KW-0472">Membrane</keyword>
<evidence type="ECO:0000256" key="1">
    <source>
        <dbReference type="ARBA" id="ARBA00004225"/>
    </source>
</evidence>
<evidence type="ECO:0008006" key="16">
    <source>
        <dbReference type="Google" id="ProtNLM"/>
    </source>
</evidence>
<name>A0AAU9KT36_9STRA</name>
<keyword evidence="4 9" id="KW-0812">Transmembrane</keyword>
<dbReference type="Proteomes" id="UP001160483">
    <property type="component" value="Unassembled WGS sequence"/>
</dbReference>
<dbReference type="PROSITE" id="PS50920">
    <property type="entry name" value="SOLCAR"/>
    <property type="match status" value="3"/>
</dbReference>
<dbReference type="EMBL" id="CAKKTJ010000131">
    <property type="protein sequence ID" value="CAH0475710.1"/>
    <property type="molecule type" value="Genomic_DNA"/>
</dbReference>
<evidence type="ECO:0000256" key="7">
    <source>
        <dbReference type="ARBA" id="ARBA00023128"/>
    </source>
</evidence>
<reference evidence="12 14" key="1">
    <citation type="submission" date="2021-11" db="EMBL/GenBank/DDBJ databases">
        <authorList>
            <person name="Islam A."/>
            <person name="Islam S."/>
            <person name="Flora M.S."/>
            <person name="Rahman M."/>
            <person name="Ziaur R.M."/>
            <person name="Epstein J.H."/>
            <person name="Hassan M."/>
            <person name="Klassen M."/>
            <person name="Woodard K."/>
            <person name="Webb A."/>
            <person name="Webby R.J."/>
            <person name="El Zowalaty M.E."/>
        </authorList>
    </citation>
    <scope>NUCLEOTIDE SEQUENCE</scope>
    <source>
        <strain evidence="13">Pbs1</strain>
        <strain evidence="12">Pbs3</strain>
    </source>
</reference>
<dbReference type="InterPro" id="IPR002067">
    <property type="entry name" value="MCP"/>
</dbReference>
<evidence type="ECO:0000313" key="13">
    <source>
        <dbReference type="EMBL" id="CAH0520032.1"/>
    </source>
</evidence>
<evidence type="ECO:0000256" key="4">
    <source>
        <dbReference type="ARBA" id="ARBA00022692"/>
    </source>
</evidence>
<dbReference type="InterPro" id="IPR018108">
    <property type="entry name" value="MCP_transmembrane"/>
</dbReference>
<feature type="transmembrane region" description="Helical" evidence="11">
    <location>
        <begin position="201"/>
        <end position="218"/>
    </location>
</feature>
<feature type="repeat" description="Solcar" evidence="9">
    <location>
        <begin position="195"/>
        <end position="283"/>
    </location>
</feature>
<dbReference type="GO" id="GO:0022857">
    <property type="term" value="F:transmembrane transporter activity"/>
    <property type="evidence" value="ECO:0007669"/>
    <property type="project" value="TreeGrafter"/>
</dbReference>
<evidence type="ECO:0000256" key="5">
    <source>
        <dbReference type="ARBA" id="ARBA00022737"/>
    </source>
</evidence>
<gene>
    <name evidence="13" type="ORF">PBS001_LOCUS6536</name>
    <name evidence="12" type="ORF">PBS003_LOCUS2520</name>
</gene>